<proteinExistence type="predicted"/>
<evidence type="ECO:0000256" key="1">
    <source>
        <dbReference type="SAM" id="MobiDB-lite"/>
    </source>
</evidence>
<keyword evidence="2" id="KW-0812">Transmembrane</keyword>
<reference evidence="3" key="1">
    <citation type="journal article" date="2022" name="IScience">
        <title>Evolution of zygomycete secretomes and the origins of terrestrial fungal ecologies.</title>
        <authorList>
            <person name="Chang Y."/>
            <person name="Wang Y."/>
            <person name="Mondo S."/>
            <person name="Ahrendt S."/>
            <person name="Andreopoulos W."/>
            <person name="Barry K."/>
            <person name="Beard J."/>
            <person name="Benny G.L."/>
            <person name="Blankenship S."/>
            <person name="Bonito G."/>
            <person name="Cuomo C."/>
            <person name="Desiro A."/>
            <person name="Gervers K.A."/>
            <person name="Hundley H."/>
            <person name="Kuo A."/>
            <person name="LaButti K."/>
            <person name="Lang B.F."/>
            <person name="Lipzen A."/>
            <person name="O'Donnell K."/>
            <person name="Pangilinan J."/>
            <person name="Reynolds N."/>
            <person name="Sandor L."/>
            <person name="Smith M.E."/>
            <person name="Tsang A."/>
            <person name="Grigoriev I.V."/>
            <person name="Stajich J.E."/>
            <person name="Spatafora J.W."/>
        </authorList>
    </citation>
    <scope>NUCLEOTIDE SEQUENCE</scope>
    <source>
        <strain evidence="3">RSA 2281</strain>
    </source>
</reference>
<feature type="transmembrane region" description="Helical" evidence="2">
    <location>
        <begin position="32"/>
        <end position="52"/>
    </location>
</feature>
<reference evidence="3" key="2">
    <citation type="submission" date="2023-02" db="EMBL/GenBank/DDBJ databases">
        <authorList>
            <consortium name="DOE Joint Genome Institute"/>
            <person name="Mondo S.J."/>
            <person name="Chang Y."/>
            <person name="Wang Y."/>
            <person name="Ahrendt S."/>
            <person name="Andreopoulos W."/>
            <person name="Barry K."/>
            <person name="Beard J."/>
            <person name="Benny G.L."/>
            <person name="Blankenship S."/>
            <person name="Bonito G."/>
            <person name="Cuomo C."/>
            <person name="Desiro A."/>
            <person name="Gervers K.A."/>
            <person name="Hundley H."/>
            <person name="Kuo A."/>
            <person name="LaButti K."/>
            <person name="Lang B.F."/>
            <person name="Lipzen A."/>
            <person name="O'Donnell K."/>
            <person name="Pangilinan J."/>
            <person name="Reynolds N."/>
            <person name="Sandor L."/>
            <person name="Smith M.W."/>
            <person name="Tsang A."/>
            <person name="Grigoriev I.V."/>
            <person name="Stajich J.E."/>
            <person name="Spatafora J.W."/>
        </authorList>
    </citation>
    <scope>NUCLEOTIDE SEQUENCE</scope>
    <source>
        <strain evidence="3">RSA 2281</strain>
    </source>
</reference>
<comment type="caution">
    <text evidence="3">The sequence shown here is derived from an EMBL/GenBank/DDBJ whole genome shotgun (WGS) entry which is preliminary data.</text>
</comment>
<organism evidence="3 4">
    <name type="scientific">Phascolomyces articulosus</name>
    <dbReference type="NCBI Taxonomy" id="60185"/>
    <lineage>
        <taxon>Eukaryota</taxon>
        <taxon>Fungi</taxon>
        <taxon>Fungi incertae sedis</taxon>
        <taxon>Mucoromycota</taxon>
        <taxon>Mucoromycotina</taxon>
        <taxon>Mucoromycetes</taxon>
        <taxon>Mucorales</taxon>
        <taxon>Lichtheimiaceae</taxon>
        <taxon>Phascolomyces</taxon>
    </lineage>
</organism>
<evidence type="ECO:0000313" key="4">
    <source>
        <dbReference type="Proteomes" id="UP001209540"/>
    </source>
</evidence>
<accession>A0AAD5K3H3</accession>
<dbReference type="AlphaFoldDB" id="A0AAD5K3H3"/>
<protein>
    <submittedName>
        <fullName evidence="3">Uncharacterized protein</fullName>
    </submittedName>
</protein>
<dbReference type="Proteomes" id="UP001209540">
    <property type="component" value="Unassembled WGS sequence"/>
</dbReference>
<feature type="transmembrane region" description="Helical" evidence="2">
    <location>
        <begin position="174"/>
        <end position="196"/>
    </location>
</feature>
<dbReference type="EMBL" id="JAIXMP010000025">
    <property type="protein sequence ID" value="KAI9253767.1"/>
    <property type="molecule type" value="Genomic_DNA"/>
</dbReference>
<feature type="transmembrane region" description="Helical" evidence="2">
    <location>
        <begin position="106"/>
        <end position="126"/>
    </location>
</feature>
<keyword evidence="4" id="KW-1185">Reference proteome</keyword>
<evidence type="ECO:0000313" key="3">
    <source>
        <dbReference type="EMBL" id="KAI9253767.1"/>
    </source>
</evidence>
<feature type="region of interest" description="Disordered" evidence="1">
    <location>
        <begin position="247"/>
        <end position="271"/>
    </location>
</feature>
<feature type="transmembrane region" description="Helical" evidence="2">
    <location>
        <begin position="72"/>
        <end position="94"/>
    </location>
</feature>
<sequence length="291" mass="32633">MNQGMYGDPFMYDQHFHAAHSYTRKFCGCMSLQGGCILACLIWMGINLYVAILSFQERSPVFSYQDKKALMVTGAICIVFLVAVLFAIFALISIKPAILQSAHRTIWIVVFIFIINFFVNIVLFGVNRPNFKDNCVENSRGLLGGNVNSSDVEANQDDSNLYNCEKLWEDELKFAIVLFIMLTIAFLYWALCLWSYSQKQKVYFARDFMYTVGMAPGGPAGVPPPGVAAATGGIPPGPATMMNLKPKRGENNNNNFDQERGSTMDSSPEMATRTNNRWLSSLFSKMTPRRQ</sequence>
<gene>
    <name evidence="3" type="ORF">BDA99DRAFT_518930</name>
</gene>
<name>A0AAD5K3H3_9FUNG</name>
<keyword evidence="2" id="KW-0472">Membrane</keyword>
<keyword evidence="2" id="KW-1133">Transmembrane helix</keyword>
<evidence type="ECO:0000256" key="2">
    <source>
        <dbReference type="SAM" id="Phobius"/>
    </source>
</evidence>